<protein>
    <submittedName>
        <fullName evidence="4">Methyltransferase domain-containing protein</fullName>
    </submittedName>
</protein>
<dbReference type="SUPFAM" id="SSF46785">
    <property type="entry name" value="Winged helix' DNA-binding domain"/>
    <property type="match status" value="1"/>
</dbReference>
<dbReference type="Proteomes" id="UP000887566">
    <property type="component" value="Unplaced"/>
</dbReference>
<organism evidence="3 4">
    <name type="scientific">Plectus sambesii</name>
    <dbReference type="NCBI Taxonomy" id="2011161"/>
    <lineage>
        <taxon>Eukaryota</taxon>
        <taxon>Metazoa</taxon>
        <taxon>Ecdysozoa</taxon>
        <taxon>Nematoda</taxon>
        <taxon>Chromadorea</taxon>
        <taxon>Plectida</taxon>
        <taxon>Plectina</taxon>
        <taxon>Plectoidea</taxon>
        <taxon>Plectidae</taxon>
        <taxon>Plectus</taxon>
    </lineage>
</organism>
<dbReference type="InterPro" id="IPR053173">
    <property type="entry name" value="SAM-binding_MTase"/>
</dbReference>
<feature type="domain" description="Methyltransferase" evidence="1">
    <location>
        <begin position="199"/>
        <end position="306"/>
    </location>
</feature>
<evidence type="ECO:0000259" key="1">
    <source>
        <dbReference type="Pfam" id="PF13847"/>
    </source>
</evidence>
<dbReference type="PANTHER" id="PTHR45128">
    <property type="entry name" value="METHYLTRANSFERASE TYPE 11"/>
    <property type="match status" value="1"/>
</dbReference>
<name>A0A914VUA8_9BILA</name>
<dbReference type="SUPFAM" id="SSF53335">
    <property type="entry name" value="S-adenosyl-L-methionine-dependent methyltransferases"/>
    <property type="match status" value="1"/>
</dbReference>
<feature type="domain" description="S-adenosylmethionine-dependent methyltransferase Rv2258c-like winged HTH" evidence="2">
    <location>
        <begin position="56"/>
        <end position="127"/>
    </location>
</feature>
<dbReference type="CDD" id="cd02440">
    <property type="entry name" value="AdoMet_MTases"/>
    <property type="match status" value="1"/>
</dbReference>
<dbReference type="InterPro" id="IPR025714">
    <property type="entry name" value="Methyltranfer_dom"/>
</dbReference>
<dbReference type="WBParaSite" id="PSAMB.scaffold2417size23349.g17672.t1">
    <property type="protein sequence ID" value="PSAMB.scaffold2417size23349.g17672.t1"/>
    <property type="gene ID" value="PSAMB.scaffold2417size23349.g17672"/>
</dbReference>
<dbReference type="InterPro" id="IPR048711">
    <property type="entry name" value="WHD_Rv2258c"/>
</dbReference>
<dbReference type="Pfam" id="PF21320">
    <property type="entry name" value="WHD_Rv2258c"/>
    <property type="match status" value="1"/>
</dbReference>
<reference evidence="4" key="1">
    <citation type="submission" date="2022-11" db="UniProtKB">
        <authorList>
            <consortium name="WormBaseParasite"/>
        </authorList>
    </citation>
    <scope>IDENTIFICATION</scope>
</reference>
<evidence type="ECO:0000259" key="2">
    <source>
        <dbReference type="Pfam" id="PF21320"/>
    </source>
</evidence>
<accession>A0A914VUA8</accession>
<sequence>MSSTEMSKGPSSSNVTIISIDFTTTDSCVSNHDNVEQKEDDELVDKLAATINGGLVSLSLAIGHKLGLFDLLVQETSEFNRKTAQQLADAAGLRERYVREWLRSMVAYGLVECDEGTSVYWLPESRRTAVNSTVFARFIPLLAGVIDDVASCFDRNGPSGVAHDRFGEFNALSSEIASFTAPSLVEELSRVKVLNEKLSRGAVCLEIGCNGGHLTAALASTYVNSAFVGLDSSTDAICGARAAHVDLPNLGFLVGCAGSLPDNWANRFDIVIACDVIHELAQPARALSEVLRTLKPNGLFSMIEPKSYGSPKRDREEFGCEASAGLYVTSLLHCLPVAMTEDDDSAFGSMWGAVRAKNLLLDCGFCDIQTAALTDSSFVHFSCRKAVKLM</sequence>
<proteinExistence type="predicted"/>
<dbReference type="PANTHER" id="PTHR45128:SF1">
    <property type="entry name" value="S-ADENOSYLMETHIONINE-DEPENDENT METHYLTRANSFERASE RV2258C"/>
    <property type="match status" value="1"/>
</dbReference>
<evidence type="ECO:0000313" key="3">
    <source>
        <dbReference type="Proteomes" id="UP000887566"/>
    </source>
</evidence>
<keyword evidence="3" id="KW-1185">Reference proteome</keyword>
<dbReference type="AlphaFoldDB" id="A0A914VUA8"/>
<dbReference type="InterPro" id="IPR036390">
    <property type="entry name" value="WH_DNA-bd_sf"/>
</dbReference>
<dbReference type="Gene3D" id="1.10.10.10">
    <property type="entry name" value="Winged helix-like DNA-binding domain superfamily/Winged helix DNA-binding domain"/>
    <property type="match status" value="1"/>
</dbReference>
<dbReference type="InterPro" id="IPR036388">
    <property type="entry name" value="WH-like_DNA-bd_sf"/>
</dbReference>
<dbReference type="Gene3D" id="3.40.50.150">
    <property type="entry name" value="Vaccinia Virus protein VP39"/>
    <property type="match status" value="1"/>
</dbReference>
<evidence type="ECO:0000313" key="4">
    <source>
        <dbReference type="WBParaSite" id="PSAMB.scaffold2417size23349.g17672.t1"/>
    </source>
</evidence>
<dbReference type="InterPro" id="IPR029063">
    <property type="entry name" value="SAM-dependent_MTases_sf"/>
</dbReference>
<dbReference type="Pfam" id="PF13847">
    <property type="entry name" value="Methyltransf_31"/>
    <property type="match status" value="1"/>
</dbReference>